<keyword evidence="2" id="KW-1185">Reference proteome</keyword>
<dbReference type="OrthoDB" id="2780918at2759"/>
<dbReference type="InterPro" id="IPR032675">
    <property type="entry name" value="LRR_dom_sf"/>
</dbReference>
<evidence type="ECO:0008006" key="3">
    <source>
        <dbReference type="Google" id="ProtNLM"/>
    </source>
</evidence>
<organism evidence="1 2">
    <name type="scientific">Postia placenta MAD-698-R-SB12</name>
    <dbReference type="NCBI Taxonomy" id="670580"/>
    <lineage>
        <taxon>Eukaryota</taxon>
        <taxon>Fungi</taxon>
        <taxon>Dikarya</taxon>
        <taxon>Basidiomycota</taxon>
        <taxon>Agaricomycotina</taxon>
        <taxon>Agaricomycetes</taxon>
        <taxon>Polyporales</taxon>
        <taxon>Adustoporiaceae</taxon>
        <taxon>Rhodonia</taxon>
    </lineage>
</organism>
<dbReference type="EMBL" id="KZ110600">
    <property type="protein sequence ID" value="OSX60678.1"/>
    <property type="molecule type" value="Genomic_DNA"/>
</dbReference>
<dbReference type="GeneID" id="36326039"/>
<dbReference type="Gene3D" id="3.80.10.10">
    <property type="entry name" value="Ribonuclease Inhibitor"/>
    <property type="match status" value="1"/>
</dbReference>
<proteinExistence type="predicted"/>
<dbReference type="AlphaFoldDB" id="A0A1X6MWD4"/>
<name>A0A1X6MWD4_9APHY</name>
<accession>A0A1X6MWD4</accession>
<evidence type="ECO:0000313" key="2">
    <source>
        <dbReference type="Proteomes" id="UP000194127"/>
    </source>
</evidence>
<evidence type="ECO:0000313" key="1">
    <source>
        <dbReference type="EMBL" id="OSX60678.1"/>
    </source>
</evidence>
<sequence>MSRETLCAQQGLLGLNEDVLLEIVSHLDAASAHKLSATARSIHPLARRQALSTVTIDDVHGDLNYQKITGMCTYMLHDIPGRLHCVKSLKIRVGLPKEHYISWMYQFGETFVTAGQKLAQFLENAIQLQSLEVYLFDEIIALEPRIASAIHALPNFRRLDITVLGISTCVQEFLLTMRHDLQKLRIIDLTSGLSEHQVLPNLINMKITDLELPLSKELDPDHSSNNGYQHSFPDMRKLSLPLLYTGISMYTLWRAFPNLRALRIHDCVRFNSAENACWKSLDYVEGPVELFEQWSPTCHVPHVSISSILARPHFDISPSGIYGLKTALRLFKQTSPLALSFSIMADPGLAESFWMPLVECAPRLRSLEVKLHPFSEGDMTPGLFACIRVISAALGRMPTVIHLRLLVMYPRRRISAQIDQREELALQLLEEAPSIRYVSVSLAGGLSYLTPVVKSAAWKVVGARTCRKLEHITESFEEDVRSRIIAPDFDPRSNL</sequence>
<dbReference type="RefSeq" id="XP_024337472.1">
    <property type="nucleotide sequence ID" value="XM_024481089.1"/>
</dbReference>
<reference evidence="1 2" key="1">
    <citation type="submission" date="2017-04" db="EMBL/GenBank/DDBJ databases">
        <title>Genome Sequence of the Model Brown-Rot Fungus Postia placenta SB12.</title>
        <authorList>
            <consortium name="DOE Joint Genome Institute"/>
            <person name="Gaskell J."/>
            <person name="Kersten P."/>
            <person name="Larrondo L.F."/>
            <person name="Canessa P."/>
            <person name="Martinez D."/>
            <person name="Hibbett D."/>
            <person name="Schmoll M."/>
            <person name="Kubicek C.P."/>
            <person name="Martinez A.T."/>
            <person name="Yadav J."/>
            <person name="Master E."/>
            <person name="Magnuson J.K."/>
            <person name="James T."/>
            <person name="Yaver D."/>
            <person name="Berka R."/>
            <person name="Labutti K."/>
            <person name="Lipzen A."/>
            <person name="Aerts A."/>
            <person name="Barry K."/>
            <person name="Henrissat B."/>
            <person name="Blanchette R."/>
            <person name="Grigoriev I."/>
            <person name="Cullen D."/>
        </authorList>
    </citation>
    <scope>NUCLEOTIDE SEQUENCE [LARGE SCALE GENOMIC DNA]</scope>
    <source>
        <strain evidence="1 2">MAD-698-R-SB12</strain>
    </source>
</reference>
<gene>
    <name evidence="1" type="ORF">POSPLADRAFT_1058851</name>
</gene>
<dbReference type="Proteomes" id="UP000194127">
    <property type="component" value="Unassembled WGS sequence"/>
</dbReference>
<protein>
    <recommendedName>
        <fullName evidence="3">F-box domain-containing protein</fullName>
    </recommendedName>
</protein>